<accession>A0A0G2EYC0</accession>
<keyword evidence="2" id="KW-0472">Membrane</keyword>
<evidence type="ECO:0000256" key="2">
    <source>
        <dbReference type="SAM" id="Phobius"/>
    </source>
</evidence>
<feature type="region of interest" description="Disordered" evidence="1">
    <location>
        <begin position="195"/>
        <end position="253"/>
    </location>
</feature>
<proteinExistence type="predicted"/>
<feature type="transmembrane region" description="Helical" evidence="2">
    <location>
        <begin position="36"/>
        <end position="54"/>
    </location>
</feature>
<sequence length="253" mass="28088">MTQINTHSQTGLLTRCVPEKLKHTAFYRWFLRFTRVLQFLSAIISLGIFSSRVYKIYRLTTAIKRRHGISHSYGAVEGILAAATLYTLVSMILSFLLRGRGAKWLRWLWVLFDLAFVGAFIAVAVLTRPAGGSAGPRHCYNTADANRTSTGNGRTDRRDDSCNLPWGTFILAIISTLLHAITAAFHEVRDHRRKRAAGDYESSAGTYEESKRSMDPHGHHGNGHGGGVGRQHSTVDSDEMIGVRGARNGHSKH</sequence>
<comment type="caution">
    <text evidence="3">The sequence shown here is derived from an EMBL/GenBank/DDBJ whole genome shotgun (WGS) entry which is preliminary data.</text>
</comment>
<name>A0A0G2EYC0_9PEZI</name>
<reference evidence="3 4" key="2">
    <citation type="submission" date="2015-05" db="EMBL/GenBank/DDBJ databases">
        <title>Distinctive expansion of gene families associated with plant cell wall degradation and secondary metabolism in the genomes of grapevine trunk pathogens.</title>
        <authorList>
            <person name="Lawrence D.P."/>
            <person name="Travadon R."/>
            <person name="Rolshausen P.E."/>
            <person name="Baumgartner K."/>
        </authorList>
    </citation>
    <scope>NUCLEOTIDE SEQUENCE [LARGE SCALE GENOMIC DNA]</scope>
    <source>
        <strain evidence="3">DS831</strain>
    </source>
</reference>
<feature type="compositionally biased region" description="Polar residues" evidence="1">
    <location>
        <begin position="143"/>
        <end position="153"/>
    </location>
</feature>
<keyword evidence="2" id="KW-0812">Transmembrane</keyword>
<feature type="transmembrane region" description="Helical" evidence="2">
    <location>
        <begin position="74"/>
        <end position="97"/>
    </location>
</feature>
<protein>
    <recommendedName>
        <fullName evidence="5">MARVEL domain-containing protein</fullName>
    </recommendedName>
</protein>
<gene>
    <name evidence="3" type="ORF">UCDDS831_g00904</name>
</gene>
<feature type="transmembrane region" description="Helical" evidence="2">
    <location>
        <begin position="164"/>
        <end position="185"/>
    </location>
</feature>
<dbReference type="Proteomes" id="UP000034182">
    <property type="component" value="Unassembled WGS sequence"/>
</dbReference>
<evidence type="ECO:0000256" key="1">
    <source>
        <dbReference type="SAM" id="MobiDB-lite"/>
    </source>
</evidence>
<organism evidence="3 4">
    <name type="scientific">Diplodia seriata</name>
    <dbReference type="NCBI Taxonomy" id="420778"/>
    <lineage>
        <taxon>Eukaryota</taxon>
        <taxon>Fungi</taxon>
        <taxon>Dikarya</taxon>
        <taxon>Ascomycota</taxon>
        <taxon>Pezizomycotina</taxon>
        <taxon>Dothideomycetes</taxon>
        <taxon>Dothideomycetes incertae sedis</taxon>
        <taxon>Botryosphaeriales</taxon>
        <taxon>Botryosphaeriaceae</taxon>
        <taxon>Diplodia</taxon>
    </lineage>
</organism>
<feature type="compositionally biased region" description="Basic and acidic residues" evidence="1">
    <location>
        <begin position="208"/>
        <end position="218"/>
    </location>
</feature>
<dbReference type="AlphaFoldDB" id="A0A0G2EYC0"/>
<reference evidence="3 4" key="1">
    <citation type="submission" date="2015-03" db="EMBL/GenBank/DDBJ databases">
        <authorList>
            <person name="Morales-Cruz A."/>
            <person name="Amrine K.C."/>
            <person name="Cantu D."/>
        </authorList>
    </citation>
    <scope>NUCLEOTIDE SEQUENCE [LARGE SCALE GENOMIC DNA]</scope>
    <source>
        <strain evidence="3">DS831</strain>
    </source>
</reference>
<dbReference type="EMBL" id="LAQI01000024">
    <property type="protein sequence ID" value="KKY27159.1"/>
    <property type="molecule type" value="Genomic_DNA"/>
</dbReference>
<keyword evidence="2" id="KW-1133">Transmembrane helix</keyword>
<evidence type="ECO:0000313" key="3">
    <source>
        <dbReference type="EMBL" id="KKY27159.1"/>
    </source>
</evidence>
<evidence type="ECO:0008006" key="5">
    <source>
        <dbReference type="Google" id="ProtNLM"/>
    </source>
</evidence>
<evidence type="ECO:0000313" key="4">
    <source>
        <dbReference type="Proteomes" id="UP000034182"/>
    </source>
</evidence>
<feature type="transmembrane region" description="Helical" evidence="2">
    <location>
        <begin position="104"/>
        <end position="126"/>
    </location>
</feature>
<feature type="region of interest" description="Disordered" evidence="1">
    <location>
        <begin position="131"/>
        <end position="158"/>
    </location>
</feature>